<keyword evidence="1" id="KW-0472">Membrane</keyword>
<evidence type="ECO:0000256" key="2">
    <source>
        <dbReference type="SAM" id="SignalP"/>
    </source>
</evidence>
<reference evidence="3 4" key="1">
    <citation type="submission" date="2024-08" db="EMBL/GenBank/DDBJ databases">
        <authorList>
            <person name="Cucini C."/>
            <person name="Frati F."/>
        </authorList>
    </citation>
    <scope>NUCLEOTIDE SEQUENCE [LARGE SCALE GENOMIC DNA]</scope>
</reference>
<keyword evidence="2" id="KW-0732">Signal</keyword>
<evidence type="ECO:0000256" key="1">
    <source>
        <dbReference type="SAM" id="Phobius"/>
    </source>
</evidence>
<proteinExistence type="predicted"/>
<comment type="caution">
    <text evidence="3">The sequence shown here is derived from an EMBL/GenBank/DDBJ whole genome shotgun (WGS) entry which is preliminary data.</text>
</comment>
<dbReference type="Proteomes" id="UP001642540">
    <property type="component" value="Unassembled WGS sequence"/>
</dbReference>
<evidence type="ECO:0000313" key="4">
    <source>
        <dbReference type="Proteomes" id="UP001642540"/>
    </source>
</evidence>
<name>A0ABP1PNL9_9HEXA</name>
<keyword evidence="1" id="KW-0812">Transmembrane</keyword>
<sequence length="195" mass="19796">MNKPAVIFGVATFLVCSLCSVSAGTLKAAAAEAISIPTPDSDSKFEARGFQISSPLHGNEAYTGPPVIALALPIALLLVVALWVAAYNTLRSPPPKIGYNAGLVESAGWGGAQASTYVSGGWGYDAAASEQQASVASNVAVQTVAQNAGAPSVAGVAAAGRAFDDLTHRVTRSIERQKGMIGQRVVSVWNAGGAL</sequence>
<organism evidence="3 4">
    <name type="scientific">Orchesella dallaii</name>
    <dbReference type="NCBI Taxonomy" id="48710"/>
    <lineage>
        <taxon>Eukaryota</taxon>
        <taxon>Metazoa</taxon>
        <taxon>Ecdysozoa</taxon>
        <taxon>Arthropoda</taxon>
        <taxon>Hexapoda</taxon>
        <taxon>Collembola</taxon>
        <taxon>Entomobryomorpha</taxon>
        <taxon>Entomobryoidea</taxon>
        <taxon>Orchesellidae</taxon>
        <taxon>Orchesellinae</taxon>
        <taxon>Orchesella</taxon>
    </lineage>
</organism>
<evidence type="ECO:0000313" key="3">
    <source>
        <dbReference type="EMBL" id="CAL8072123.1"/>
    </source>
</evidence>
<keyword evidence="1" id="KW-1133">Transmembrane helix</keyword>
<keyword evidence="4" id="KW-1185">Reference proteome</keyword>
<protein>
    <submittedName>
        <fullName evidence="3">Uncharacterized protein</fullName>
    </submittedName>
</protein>
<dbReference type="EMBL" id="CAXLJM020000007">
    <property type="protein sequence ID" value="CAL8072123.1"/>
    <property type="molecule type" value="Genomic_DNA"/>
</dbReference>
<feature type="chain" id="PRO_5047357046" evidence="2">
    <location>
        <begin position="24"/>
        <end position="195"/>
    </location>
</feature>
<accession>A0ABP1PNL9</accession>
<gene>
    <name evidence="3" type="ORF">ODALV1_LOCUS2012</name>
</gene>
<feature type="signal peptide" evidence="2">
    <location>
        <begin position="1"/>
        <end position="23"/>
    </location>
</feature>
<feature type="transmembrane region" description="Helical" evidence="1">
    <location>
        <begin position="67"/>
        <end position="87"/>
    </location>
</feature>